<accession>A0A023BBU5</accession>
<evidence type="ECO:0000313" key="2">
    <source>
        <dbReference type="EMBL" id="EZG79989.1"/>
    </source>
</evidence>
<dbReference type="AlphaFoldDB" id="A0A023BBU5"/>
<dbReference type="RefSeq" id="XP_011134348.1">
    <property type="nucleotide sequence ID" value="XM_011136046.1"/>
</dbReference>
<feature type="non-terminal residue" evidence="2">
    <location>
        <position position="265"/>
    </location>
</feature>
<dbReference type="VEuPathDB" id="CryptoDB:GNI_023270"/>
<feature type="region of interest" description="Disordered" evidence="1">
    <location>
        <begin position="202"/>
        <end position="265"/>
    </location>
</feature>
<organism evidence="2 3">
    <name type="scientific">Gregarina niphandrodes</name>
    <name type="common">Septate eugregarine</name>
    <dbReference type="NCBI Taxonomy" id="110365"/>
    <lineage>
        <taxon>Eukaryota</taxon>
        <taxon>Sar</taxon>
        <taxon>Alveolata</taxon>
        <taxon>Apicomplexa</taxon>
        <taxon>Conoidasida</taxon>
        <taxon>Gregarinasina</taxon>
        <taxon>Eugregarinorida</taxon>
        <taxon>Gregarinidae</taxon>
        <taxon>Gregarina</taxon>
    </lineage>
</organism>
<comment type="caution">
    <text evidence="2">The sequence shown here is derived from an EMBL/GenBank/DDBJ whole genome shotgun (WGS) entry which is preliminary data.</text>
</comment>
<protein>
    <submittedName>
        <fullName evidence="2">Uncharacterized protein</fullName>
    </submittedName>
</protein>
<evidence type="ECO:0000313" key="3">
    <source>
        <dbReference type="Proteomes" id="UP000019763"/>
    </source>
</evidence>
<sequence>MAETLYLRHSGLSKIVRHFLFNYDERICLSKSEQQMFMMSCTVNLAHCEYIRKKFKNSVKRLSTLRSTNTLDQVMITSLRAFNLLHLQEYAAMKKVLEESKVRCMLQSEQNYLRNRSATGGSACEPPCPELYRLYSAGALMALAQDDLFDAIQATHSLTEYDHYECHFITALIHARIDGMIGDTSLFFATIHLKNAIASSLSTAHKRSQKNADKTSTCNSSRSHNSNRREGTSDARGGNRGNGRNGKDVVPSRHDSVAKIRVSNS</sequence>
<dbReference type="GeneID" id="22911076"/>
<keyword evidence="3" id="KW-1185">Reference proteome</keyword>
<reference evidence="2" key="1">
    <citation type="submission" date="2013-12" db="EMBL/GenBank/DDBJ databases">
        <authorList>
            <person name="Omoto C.K."/>
            <person name="Sibley D."/>
            <person name="Venepally P."/>
            <person name="Hadjithomas M."/>
            <person name="Karamycheva S."/>
            <person name="Brunk B."/>
            <person name="Roos D."/>
            <person name="Caler E."/>
            <person name="Lorenzi H."/>
        </authorList>
    </citation>
    <scope>NUCLEOTIDE SEQUENCE</scope>
</reference>
<name>A0A023BBU5_GRENI</name>
<proteinExistence type="predicted"/>
<dbReference type="Proteomes" id="UP000019763">
    <property type="component" value="Unassembled WGS sequence"/>
</dbReference>
<evidence type="ECO:0000256" key="1">
    <source>
        <dbReference type="SAM" id="MobiDB-lite"/>
    </source>
</evidence>
<dbReference type="EMBL" id="AFNH02000172">
    <property type="protein sequence ID" value="EZG79989.1"/>
    <property type="molecule type" value="Genomic_DNA"/>
</dbReference>
<gene>
    <name evidence="2" type="ORF">GNI_023270</name>
</gene>
<feature type="compositionally biased region" description="Basic and acidic residues" evidence="1">
    <location>
        <begin position="245"/>
        <end position="258"/>
    </location>
</feature>